<dbReference type="EMBL" id="VTXP01000003">
    <property type="protein sequence ID" value="NOJ22262.1"/>
    <property type="molecule type" value="Genomic_DNA"/>
</dbReference>
<reference evidence="2 3" key="1">
    <citation type="submission" date="2019-09" db="EMBL/GenBank/DDBJ databases">
        <title>Draft genome sequencing and comparative genomics of hatchery-associated Vibrios.</title>
        <authorList>
            <person name="Kehlet-Delgado H."/>
            <person name="Mueller R.S."/>
        </authorList>
    </citation>
    <scope>NUCLEOTIDE SEQUENCE [LARGE SCALE GENOMIC DNA]</scope>
    <source>
        <strain evidence="2 3">09-121-3</strain>
    </source>
</reference>
<name>A0AAP6ZP59_9VIBR</name>
<evidence type="ECO:0000313" key="2">
    <source>
        <dbReference type="EMBL" id="NOJ22262.1"/>
    </source>
</evidence>
<dbReference type="Proteomes" id="UP000576645">
    <property type="component" value="Unassembled WGS sequence"/>
</dbReference>
<accession>A0AAP6ZP59</accession>
<dbReference type="GO" id="GO:0043190">
    <property type="term" value="C:ATP-binding cassette (ABC) transporter complex"/>
    <property type="evidence" value="ECO:0007669"/>
    <property type="project" value="InterPro"/>
</dbReference>
<dbReference type="GO" id="GO:0022857">
    <property type="term" value="F:transmembrane transporter activity"/>
    <property type="evidence" value="ECO:0007669"/>
    <property type="project" value="InterPro"/>
</dbReference>
<dbReference type="CDD" id="cd13643">
    <property type="entry name" value="PBP2_BCP_2"/>
    <property type="match status" value="1"/>
</dbReference>
<gene>
    <name evidence="2" type="ORF">F0238_05880</name>
</gene>
<dbReference type="AlphaFoldDB" id="A0AAP6ZP59"/>
<proteinExistence type="predicted"/>
<dbReference type="Pfam" id="PF04069">
    <property type="entry name" value="OpuAC"/>
    <property type="match status" value="1"/>
</dbReference>
<comment type="caution">
    <text evidence="2">The sequence shown here is derived from an EMBL/GenBank/DDBJ whole genome shotgun (WGS) entry which is preliminary data.</text>
</comment>
<dbReference type="Gene3D" id="3.40.190.10">
    <property type="entry name" value="Periplasmic binding protein-like II"/>
    <property type="match status" value="1"/>
</dbReference>
<feature type="domain" description="ABC-type glycine betaine transport system substrate-binding" evidence="1">
    <location>
        <begin position="32"/>
        <end position="303"/>
    </location>
</feature>
<evidence type="ECO:0000313" key="3">
    <source>
        <dbReference type="Proteomes" id="UP000576645"/>
    </source>
</evidence>
<dbReference type="SUPFAM" id="SSF53850">
    <property type="entry name" value="Periplasmic binding protein-like II"/>
    <property type="match status" value="1"/>
</dbReference>
<evidence type="ECO:0000259" key="1">
    <source>
        <dbReference type="Pfam" id="PF04069"/>
    </source>
</evidence>
<dbReference type="Gene3D" id="3.40.190.100">
    <property type="entry name" value="Glycine betaine-binding periplasmic protein, domain 2"/>
    <property type="match status" value="1"/>
</dbReference>
<sequence length="319" mass="36188">MKICSSVAMKINAVSIFCGLTYCCSSSVGAETVRLLELDWSSQRVLTHVLAEILQSKHVDTEVITIPSTPQWMYLSTGKADIQVEVWEGSMGPQYQELLDKSLIEEGTTHQAKTREEWWYPDYVESLCPGLPDWKALESCSSVFAENGDQLGTFYTGPWEKPDNARIRAFGLNFKVVVLPTGQAINQKIHQYVRDKKPLLIFNWTPNWVESVYSGSFVEFPTYTHECEKDPSWGSNTKYLWDCGNPSGGWLKIAISNQLKSRSQCAYDVVQRFQLNNRDIALAATLVDVEHFDVKGAAKTWIERNSEYVEQLLMSVNCQ</sequence>
<organism evidence="2 3">
    <name type="scientific">Vibrio coralliilyticus</name>
    <dbReference type="NCBI Taxonomy" id="190893"/>
    <lineage>
        <taxon>Bacteria</taxon>
        <taxon>Pseudomonadati</taxon>
        <taxon>Pseudomonadota</taxon>
        <taxon>Gammaproteobacteria</taxon>
        <taxon>Vibrionales</taxon>
        <taxon>Vibrionaceae</taxon>
        <taxon>Vibrio</taxon>
    </lineage>
</organism>
<dbReference type="InterPro" id="IPR007210">
    <property type="entry name" value="ABC_Gly_betaine_transp_sub-bd"/>
</dbReference>
<protein>
    <submittedName>
        <fullName evidence="2">Glycine/betaine ABC transporter substrate-binding protein</fullName>
    </submittedName>
</protein>